<feature type="domain" description="Beta-ketoacyl-[acyl-carrier-protein] synthase III N-terminal" evidence="10">
    <location>
        <begin position="109"/>
        <end position="186"/>
    </location>
</feature>
<feature type="active site" evidence="8">
    <location>
        <position position="115"/>
    </location>
</feature>
<keyword evidence="4 8" id="KW-0276">Fatty acid metabolism</keyword>
<keyword evidence="12" id="KW-1185">Reference proteome</keyword>
<dbReference type="InterPro" id="IPR016039">
    <property type="entry name" value="Thiolase-like"/>
</dbReference>
<comment type="subcellular location">
    <subcellularLocation>
        <location evidence="8">Cytoplasm</location>
    </subcellularLocation>
</comment>
<comment type="domain">
    <text evidence="8">The last Arg residue of the ACP-binding site is essential for the weak association between ACP/AcpP and FabH.</text>
</comment>
<dbReference type="InterPro" id="IPR013751">
    <property type="entry name" value="ACP_syn_III_N"/>
</dbReference>
<comment type="similarity">
    <text evidence="1 8">Belongs to the thiolase-like superfamily. FabH family.</text>
</comment>
<evidence type="ECO:0000256" key="8">
    <source>
        <dbReference type="HAMAP-Rule" id="MF_01815"/>
    </source>
</evidence>
<evidence type="ECO:0000256" key="3">
    <source>
        <dbReference type="ARBA" id="ARBA00022679"/>
    </source>
</evidence>
<keyword evidence="5 8" id="KW-0443">Lipid metabolism</keyword>
<feature type="region of interest" description="ACP-binding" evidence="8">
    <location>
        <begin position="248"/>
        <end position="252"/>
    </location>
</feature>
<evidence type="ECO:0000259" key="10">
    <source>
        <dbReference type="Pfam" id="PF08545"/>
    </source>
</evidence>
<keyword evidence="7 8" id="KW-0511">Multifunctional enzyme</keyword>
<keyword evidence="2 8" id="KW-0444">Lipid biosynthesis</keyword>
<dbReference type="Pfam" id="PF08541">
    <property type="entry name" value="ACP_syn_III_C"/>
    <property type="match status" value="1"/>
</dbReference>
<reference evidence="11 12" key="1">
    <citation type="journal article" date="2015" name="Genome Biol. Evol.">
        <title>Distinctive Genome Reduction Rates Revealed by Genomic Analyses of Two Coxiella-Like Endosymbionts in Ticks.</title>
        <authorList>
            <person name="Gottlieb Y."/>
            <person name="Lalzar I."/>
            <person name="Klasson L."/>
        </authorList>
    </citation>
    <scope>NUCLEOTIDE SEQUENCE [LARGE SCALE GENOMIC DNA]</scope>
    <source>
        <strain evidence="11 12">CRt</strain>
    </source>
</reference>
<dbReference type="PANTHER" id="PTHR43091">
    <property type="entry name" value="3-OXOACYL-[ACYL-CARRIER-PROTEIN] SYNTHASE"/>
    <property type="match status" value="1"/>
</dbReference>
<dbReference type="RefSeq" id="WP_048875139.1">
    <property type="nucleotide sequence ID" value="NZ_CP011126.1"/>
</dbReference>
<keyword evidence="3 8" id="KW-0808">Transferase</keyword>
<keyword evidence="6 8" id="KW-0275">Fatty acid biosynthesis</keyword>
<dbReference type="Proteomes" id="UP000063965">
    <property type="component" value="Chromosome"/>
</dbReference>
<dbReference type="EMBL" id="CP011126">
    <property type="protein sequence ID" value="AKQ33548.1"/>
    <property type="molecule type" value="Genomic_DNA"/>
</dbReference>
<comment type="pathway">
    <text evidence="8">Lipid metabolism; fatty acid biosynthesis.</text>
</comment>
<dbReference type="CDD" id="cd00830">
    <property type="entry name" value="KAS_III"/>
    <property type="match status" value="1"/>
</dbReference>
<feature type="domain" description="Beta-ketoacyl-[acyl-carrier-protein] synthase III C-terminal" evidence="9">
    <location>
        <begin position="232"/>
        <end position="320"/>
    </location>
</feature>
<dbReference type="PANTHER" id="PTHR43091:SF1">
    <property type="entry name" value="BETA-KETOACYL-[ACYL-CARRIER-PROTEIN] SYNTHASE III, CHLOROPLASTIC"/>
    <property type="match status" value="1"/>
</dbReference>
<keyword evidence="8" id="KW-0963">Cytoplasm</keyword>
<comment type="function">
    <text evidence="8">Catalyzes the condensation reaction of fatty acid synthesis by the addition to an acyl acceptor of two carbons from malonyl-ACP. Catalyzes the first condensation reaction which initiates fatty acid synthesis and may therefore play a role in governing the total rate of fatty acid production. Possesses both acetoacetyl-ACP synthase and acetyl transacylase activities. Its substrate specificity determines the biosynthesis of branched-chain and/or straight-chain of fatty acids.</text>
</comment>
<dbReference type="Gene3D" id="3.40.47.10">
    <property type="match status" value="1"/>
</dbReference>
<name>A0ABN4HVV5_9COXI</name>
<dbReference type="InterPro" id="IPR004655">
    <property type="entry name" value="FabH"/>
</dbReference>
<evidence type="ECO:0000256" key="7">
    <source>
        <dbReference type="ARBA" id="ARBA00023268"/>
    </source>
</evidence>
<dbReference type="InterPro" id="IPR013747">
    <property type="entry name" value="ACP_syn_III_C"/>
</dbReference>
<keyword evidence="8" id="KW-0012">Acyltransferase</keyword>
<dbReference type="NCBIfam" id="NF006829">
    <property type="entry name" value="PRK09352.1"/>
    <property type="match status" value="1"/>
</dbReference>
<organism evidence="11 12">
    <name type="scientific">Candidatus Coxiella mudrowiae</name>
    <dbReference type="NCBI Taxonomy" id="2054173"/>
    <lineage>
        <taxon>Bacteria</taxon>
        <taxon>Pseudomonadati</taxon>
        <taxon>Pseudomonadota</taxon>
        <taxon>Gammaproteobacteria</taxon>
        <taxon>Legionellales</taxon>
        <taxon>Coxiellaceae</taxon>
        <taxon>Coxiella</taxon>
    </lineage>
</organism>
<evidence type="ECO:0000259" key="9">
    <source>
        <dbReference type="Pfam" id="PF08541"/>
    </source>
</evidence>
<dbReference type="EC" id="2.3.1.180" evidence="8"/>
<dbReference type="NCBIfam" id="TIGR00747">
    <property type="entry name" value="fabH"/>
    <property type="match status" value="1"/>
</dbReference>
<proteinExistence type="inferred from homology"/>
<dbReference type="Pfam" id="PF08545">
    <property type="entry name" value="ACP_syn_III"/>
    <property type="match status" value="1"/>
</dbReference>
<comment type="subunit">
    <text evidence="8">Homodimer.</text>
</comment>
<protein>
    <recommendedName>
        <fullName evidence="8">Beta-ketoacyl-[acyl-carrier-protein] synthase III</fullName>
        <shortName evidence="8">Beta-ketoacyl-ACP synthase III</shortName>
        <shortName evidence="8">KAS III</shortName>
        <ecNumber evidence="8">2.3.1.180</ecNumber>
    </recommendedName>
    <alternativeName>
        <fullName evidence="8">3-oxoacyl-[acyl-carrier-protein] synthase 3</fullName>
    </alternativeName>
    <alternativeName>
        <fullName evidence="8">3-oxoacyl-[acyl-carrier-protein] synthase III</fullName>
    </alternativeName>
</protein>
<comment type="catalytic activity">
    <reaction evidence="8">
        <text>malonyl-[ACP] + acetyl-CoA + H(+) = 3-oxobutanoyl-[ACP] + CO2 + CoA</text>
        <dbReference type="Rhea" id="RHEA:12080"/>
        <dbReference type="Rhea" id="RHEA-COMP:9623"/>
        <dbReference type="Rhea" id="RHEA-COMP:9625"/>
        <dbReference type="ChEBI" id="CHEBI:15378"/>
        <dbReference type="ChEBI" id="CHEBI:16526"/>
        <dbReference type="ChEBI" id="CHEBI:57287"/>
        <dbReference type="ChEBI" id="CHEBI:57288"/>
        <dbReference type="ChEBI" id="CHEBI:78449"/>
        <dbReference type="ChEBI" id="CHEBI:78450"/>
        <dbReference type="EC" id="2.3.1.180"/>
    </reaction>
</comment>
<evidence type="ECO:0000256" key="4">
    <source>
        <dbReference type="ARBA" id="ARBA00022832"/>
    </source>
</evidence>
<accession>A0ABN4HVV5</accession>
<evidence type="ECO:0000256" key="2">
    <source>
        <dbReference type="ARBA" id="ARBA00022516"/>
    </source>
</evidence>
<evidence type="ECO:0000256" key="5">
    <source>
        <dbReference type="ARBA" id="ARBA00023098"/>
    </source>
</evidence>
<evidence type="ECO:0000256" key="6">
    <source>
        <dbReference type="ARBA" id="ARBA00023160"/>
    </source>
</evidence>
<evidence type="ECO:0000313" key="12">
    <source>
        <dbReference type="Proteomes" id="UP000063965"/>
    </source>
</evidence>
<evidence type="ECO:0000256" key="1">
    <source>
        <dbReference type="ARBA" id="ARBA00008642"/>
    </source>
</evidence>
<feature type="active site" evidence="8">
    <location>
        <position position="247"/>
    </location>
</feature>
<evidence type="ECO:0000313" key="11">
    <source>
        <dbReference type="EMBL" id="AKQ33548.1"/>
    </source>
</evidence>
<feature type="active site" evidence="8">
    <location>
        <position position="277"/>
    </location>
</feature>
<gene>
    <name evidence="8 11" type="primary">fabH</name>
    <name evidence="11" type="ORF">CleRT_07160</name>
</gene>
<dbReference type="HAMAP" id="MF_01815">
    <property type="entry name" value="FabH"/>
    <property type="match status" value="1"/>
</dbReference>
<sequence length="320" mass="35117">MMYSRIWGVGSYIPEQILSNEDLEKMVETSDEWIMKRVGVRERHIIATSPDNTTTMAVNASKRAIEMSGIDPSTIDMVIVGTATAEYYFPSTACLVQRYLNLRDDIPAFDLNAACAGFVYGLSVADQYICTGGAKTVLVIGVDSLTKIVDWQDRSTCILFGDGAGAVILQADKEPGILKIILHANGNYADLITSKSPIWDRELNEFPLRMRGNEVFKVAVTKLGEIVDETVEKSGLKRSDIDWLIPHQANMRIIQAIAKRLGLPLERVILTIEKHGNTSTASIPLALDVAVRSGKIQRGETLLLEAFGAGLAWGAALLKY</sequence>
<dbReference type="SUPFAM" id="SSF53901">
    <property type="entry name" value="Thiolase-like"/>
    <property type="match status" value="1"/>
</dbReference>